<gene>
    <name evidence="3" type="ORF">KVH43_11255</name>
</gene>
<name>A0ABX8RA47_9CLOT</name>
<reference evidence="3" key="1">
    <citation type="submission" date="2021-07" db="EMBL/GenBank/DDBJ databases">
        <title>Complete genome sequence of Crassaminicella sp. 143-21, isolated from a deep-sea hydrothermal vent.</title>
        <authorList>
            <person name="Li X."/>
        </authorList>
    </citation>
    <scope>NUCLEOTIDE SEQUENCE</scope>
    <source>
        <strain evidence="3">143-21</strain>
    </source>
</reference>
<protein>
    <submittedName>
        <fullName evidence="3">DUF5050 domain-containing protein</fullName>
    </submittedName>
</protein>
<evidence type="ECO:0000256" key="1">
    <source>
        <dbReference type="SAM" id="SignalP"/>
    </source>
</evidence>
<dbReference type="RefSeq" id="WP_218282620.1">
    <property type="nucleotide sequence ID" value="NZ_CP078093.1"/>
</dbReference>
<feature type="chain" id="PRO_5046292187" evidence="1">
    <location>
        <begin position="26"/>
        <end position="610"/>
    </location>
</feature>
<evidence type="ECO:0000313" key="4">
    <source>
        <dbReference type="Proteomes" id="UP000886818"/>
    </source>
</evidence>
<evidence type="ECO:0000259" key="2">
    <source>
        <dbReference type="Pfam" id="PF16472"/>
    </source>
</evidence>
<accession>A0ABX8RA47</accession>
<dbReference type="InterPro" id="IPR053369">
    <property type="entry name" value="SrfA-induced_signal"/>
</dbReference>
<sequence>MKKFLNLVMFVCMVLVIGSTNISYSNEVNPVGYGNHLNKNNIVKNGEWIYYIEYENDDRLYKMNIYENKPIKVTDFAIKNLNMIGHNLYFISMLENRGIYKLDVKSMQMKKIVEGNVDYLTVTDDNMYYYKETHTGKLCSNTLDGSNEKVLIEEDVIEPIIKGSYVYYISPENEGCIYKMNLKTLKSKKISEKYTRCMNINDSYIYYSNFKGMYRMDLDGNHLVKLSDDQHIKNILVGETGVYCFKDNYIMWIRNDGEVINRYDIDQYFMSLGIIDNKINILRHNSQEYSQVYHLDTRIVEDLDIEYKKIEAINYPYVVYCNDKYELMIYNIESREKIYITDEYEQAWIRDNDLFYIGNRDRICKSSLDGENITILTNQDEAYTGKIFEDGIYYIQYKDEGYKYLKYIDFSGKDKKVILDEMEYGFSDNLFLVKDDYIYYYKDKEIYRIKKDGTEKTLITKTKKNVYEMFISDDKLVYRDGHDMYGINLRDLSVKPFIYGLQKILEVDGEYAYFIKDNLYDNIDTLCRYHLRYFTIDVLAEAKEIKVAKGYNDKVVYQAGNEIYELDLKTKENKLIIKNVSNKPYIDENKIYVKIYNDKVHLLELNFIDK</sequence>
<evidence type="ECO:0000313" key="3">
    <source>
        <dbReference type="EMBL" id="QXM05923.1"/>
    </source>
</evidence>
<dbReference type="Proteomes" id="UP000886818">
    <property type="component" value="Chromosome"/>
</dbReference>
<feature type="domain" description="Prolow-density lipoprotein receptor-related protein 1-like beta-propeller" evidence="2">
    <location>
        <begin position="33"/>
        <end position="244"/>
    </location>
</feature>
<dbReference type="Pfam" id="PF16472">
    <property type="entry name" value="DUF5050"/>
    <property type="match status" value="1"/>
</dbReference>
<dbReference type="InterPro" id="IPR032485">
    <property type="entry name" value="LRP1-like_beta_prop"/>
</dbReference>
<organism evidence="3 4">
    <name type="scientific">Crassaminicella indica</name>
    <dbReference type="NCBI Taxonomy" id="2855394"/>
    <lineage>
        <taxon>Bacteria</taxon>
        <taxon>Bacillati</taxon>
        <taxon>Bacillota</taxon>
        <taxon>Clostridia</taxon>
        <taxon>Eubacteriales</taxon>
        <taxon>Clostridiaceae</taxon>
        <taxon>Crassaminicella</taxon>
    </lineage>
</organism>
<proteinExistence type="predicted"/>
<feature type="signal peptide" evidence="1">
    <location>
        <begin position="1"/>
        <end position="25"/>
    </location>
</feature>
<dbReference type="PANTHER" id="PTHR32256">
    <property type="match status" value="1"/>
</dbReference>
<dbReference type="EMBL" id="CP078093">
    <property type="protein sequence ID" value="QXM05923.1"/>
    <property type="molecule type" value="Genomic_DNA"/>
</dbReference>
<keyword evidence="4" id="KW-1185">Reference proteome</keyword>
<dbReference type="PANTHER" id="PTHR32256:SF17">
    <property type="entry name" value="EGF-LIKE DOMAIN-CONTAINING PROTEIN"/>
    <property type="match status" value="1"/>
</dbReference>
<keyword evidence="1" id="KW-0732">Signal</keyword>